<accession>A0A314YXD6</accession>
<evidence type="ECO:0000256" key="1">
    <source>
        <dbReference type="SAM" id="Phobius"/>
    </source>
</evidence>
<feature type="transmembrane region" description="Helical" evidence="1">
    <location>
        <begin position="85"/>
        <end position="106"/>
    </location>
</feature>
<comment type="caution">
    <text evidence="3">The sequence shown here is derived from an EMBL/GenBank/DDBJ whole genome shotgun (WGS) entry which is preliminary data.</text>
</comment>
<keyword evidence="1" id="KW-0472">Membrane</keyword>
<feature type="transmembrane region" description="Helical" evidence="1">
    <location>
        <begin position="53"/>
        <end position="73"/>
    </location>
</feature>
<dbReference type="EMBL" id="PJQY01002153">
    <property type="protein sequence ID" value="PQP96008.1"/>
    <property type="molecule type" value="Genomic_DNA"/>
</dbReference>
<evidence type="ECO:0000313" key="3">
    <source>
        <dbReference type="EMBL" id="PQQ12855.1"/>
    </source>
</evidence>
<dbReference type="OrthoDB" id="1181826at2759"/>
<proteinExistence type="predicted"/>
<gene>
    <name evidence="2" type="ORF">Pyn_28419</name>
    <name evidence="3" type="ORF">Pyn_36765</name>
</gene>
<protein>
    <submittedName>
        <fullName evidence="3">Protein NRT1/ PTR FAMILY 5.5</fullName>
    </submittedName>
</protein>
<evidence type="ECO:0000313" key="4">
    <source>
        <dbReference type="Proteomes" id="UP000250321"/>
    </source>
</evidence>
<keyword evidence="1" id="KW-1133">Transmembrane helix</keyword>
<evidence type="ECO:0000313" key="2">
    <source>
        <dbReference type="EMBL" id="PQP96008.1"/>
    </source>
</evidence>
<dbReference type="Gene3D" id="1.20.1250.20">
    <property type="entry name" value="MFS general substrate transporter like domains"/>
    <property type="match status" value="1"/>
</dbReference>
<dbReference type="Proteomes" id="UP000250321">
    <property type="component" value="Unassembled WGS sequence"/>
</dbReference>
<organism evidence="3 4">
    <name type="scientific">Prunus yedoensis var. nudiflora</name>
    <dbReference type="NCBI Taxonomy" id="2094558"/>
    <lineage>
        <taxon>Eukaryota</taxon>
        <taxon>Viridiplantae</taxon>
        <taxon>Streptophyta</taxon>
        <taxon>Embryophyta</taxon>
        <taxon>Tracheophyta</taxon>
        <taxon>Spermatophyta</taxon>
        <taxon>Magnoliopsida</taxon>
        <taxon>eudicotyledons</taxon>
        <taxon>Gunneridae</taxon>
        <taxon>Pentapetalae</taxon>
        <taxon>rosids</taxon>
        <taxon>fabids</taxon>
        <taxon>Rosales</taxon>
        <taxon>Rosaceae</taxon>
        <taxon>Amygdaloideae</taxon>
        <taxon>Amygdaleae</taxon>
        <taxon>Prunus</taxon>
    </lineage>
</organism>
<keyword evidence="1" id="KW-0812">Transmembrane</keyword>
<reference evidence="3 4" key="1">
    <citation type="submission" date="2018-02" db="EMBL/GenBank/DDBJ databases">
        <title>Draft genome of wild Prunus yedoensis var. nudiflora.</title>
        <authorList>
            <person name="Baek S."/>
            <person name="Kim J.-H."/>
            <person name="Choi K."/>
            <person name="Kim G.-B."/>
            <person name="Cho A."/>
            <person name="Jang H."/>
            <person name="Shin C.-H."/>
            <person name="Yu H.-J."/>
            <person name="Mun J.-H."/>
        </authorList>
    </citation>
    <scope>NUCLEOTIDE SEQUENCE [LARGE SCALE GENOMIC DNA]</scope>
    <source>
        <strain evidence="4">cv. Jeju island</strain>
        <tissue evidence="3">Leaf</tissue>
    </source>
</reference>
<feature type="transmembrane region" description="Helical" evidence="1">
    <location>
        <begin position="21"/>
        <end position="41"/>
    </location>
</feature>
<dbReference type="AlphaFoldDB" id="A0A314YXD6"/>
<dbReference type="EMBL" id="PJQY01000330">
    <property type="protein sequence ID" value="PQQ12855.1"/>
    <property type="molecule type" value="Genomic_DNA"/>
</dbReference>
<keyword evidence="4" id="KW-1185">Reference proteome</keyword>
<name>A0A314YXD6_PRUYE</name>
<sequence length="115" mass="13209">MSSVSTFESTRWRFTKAEITILSGADIVAAYAIWTFVTYLTDVWDLSVTQAAGIFNLYYGIIKIMPLFTQYIVDAFLGNYRMLMISSYAFVAVSFFHSSSIPLWYWPNTSGIYIY</sequence>
<dbReference type="InterPro" id="IPR036259">
    <property type="entry name" value="MFS_trans_sf"/>
</dbReference>